<comment type="caution">
    <text evidence="3">The sequence shown here is derived from an EMBL/GenBank/DDBJ whole genome shotgun (WGS) entry which is preliminary data.</text>
</comment>
<dbReference type="Proteomes" id="UP000215694">
    <property type="component" value="Unassembled WGS sequence"/>
</dbReference>
<dbReference type="AlphaFoldDB" id="A0A371J324"/>
<sequence>MRKSDKVYKILGDEEVPSYIDLKLKESKDILKKEARRKKMVKSLSMSAAATCVIVAGISLTNPSLAAKIPFIGNVMNNLTEDKPFAEKMNIVKSIKNEDAKSIKEKVVDKGIGVTVQEAYCDGSNIFISYIIEVEDGDLNEYDIININDVVNYREIRASFSDEMLQTSDYAFKKVDDSTYAGVVYIDLATYINEGVEIPDEFELETNIHKISSRQIPGDKSKVVEGSWRHKFTIEKNDSKNIKYEPNLESNGAILKKLIITPGTTEVEVDIPKEFGDSAYVLVYDDKGKRVQDHTCSYNLDSDIGTLAYRKYEPISDDSEYAVVHIVDKATQELKILAEFKVPLK</sequence>
<keyword evidence="4" id="KW-1185">Reference proteome</keyword>
<evidence type="ECO:0000313" key="3">
    <source>
        <dbReference type="EMBL" id="RDY27077.1"/>
    </source>
</evidence>
<keyword evidence="1" id="KW-1133">Transmembrane helix</keyword>
<dbReference type="Gene3D" id="2.60.40.1630">
    <property type="entry name" value="bacillus anthracis domain"/>
    <property type="match status" value="1"/>
</dbReference>
<evidence type="ECO:0000313" key="4">
    <source>
        <dbReference type="Proteomes" id="UP000215694"/>
    </source>
</evidence>
<name>A0A371J324_9FIRM</name>
<protein>
    <submittedName>
        <fullName evidence="3">DUF4179 domain-containing protein</fullName>
    </submittedName>
</protein>
<keyword evidence="1" id="KW-0472">Membrane</keyword>
<dbReference type="OrthoDB" id="1758080at2"/>
<dbReference type="EMBL" id="NOJY02000016">
    <property type="protein sequence ID" value="RDY27077.1"/>
    <property type="molecule type" value="Genomic_DNA"/>
</dbReference>
<accession>A0A371J324</accession>
<gene>
    <name evidence="3" type="ORF">CHL78_010670</name>
</gene>
<feature type="transmembrane region" description="Helical" evidence="1">
    <location>
        <begin position="40"/>
        <end position="60"/>
    </location>
</feature>
<reference evidence="3 4" key="1">
    <citation type="journal article" date="2017" name="Genome Announc.">
        <title>Draft Genome Sequence of Romboutsia weinsteinii sp. nov. Strain CCRI-19649(T) Isolated from Surface Water.</title>
        <authorList>
            <person name="Maheux A.F."/>
            <person name="Boudreau D.K."/>
            <person name="Berube E."/>
            <person name="Boissinot M."/>
            <person name="Cantin P."/>
            <person name="Raymond F."/>
            <person name="Corbeil J."/>
            <person name="Omar R.F."/>
            <person name="Bergeron M.G."/>
        </authorList>
    </citation>
    <scope>NUCLEOTIDE SEQUENCE [LARGE SCALE GENOMIC DNA]</scope>
    <source>
        <strain evidence="3 4">CCRI-19649</strain>
    </source>
</reference>
<feature type="domain" description="DUF4179" evidence="2">
    <location>
        <begin position="37"/>
        <end position="133"/>
    </location>
</feature>
<organism evidence="3 4">
    <name type="scientific">Romboutsia weinsteinii</name>
    <dbReference type="NCBI Taxonomy" id="2020949"/>
    <lineage>
        <taxon>Bacteria</taxon>
        <taxon>Bacillati</taxon>
        <taxon>Bacillota</taxon>
        <taxon>Clostridia</taxon>
        <taxon>Peptostreptococcales</taxon>
        <taxon>Peptostreptococcaceae</taxon>
        <taxon>Romboutsia</taxon>
    </lineage>
</organism>
<keyword evidence="1" id="KW-0812">Transmembrane</keyword>
<dbReference type="Pfam" id="PF13786">
    <property type="entry name" value="DUF4179"/>
    <property type="match status" value="1"/>
</dbReference>
<proteinExistence type="predicted"/>
<dbReference type="RefSeq" id="WP_094367394.1">
    <property type="nucleotide sequence ID" value="NZ_NOJY02000016.1"/>
</dbReference>
<evidence type="ECO:0000259" key="2">
    <source>
        <dbReference type="Pfam" id="PF13786"/>
    </source>
</evidence>
<dbReference type="InterPro" id="IPR025436">
    <property type="entry name" value="DUF4179"/>
</dbReference>
<evidence type="ECO:0000256" key="1">
    <source>
        <dbReference type="SAM" id="Phobius"/>
    </source>
</evidence>